<dbReference type="SUPFAM" id="SSF53335">
    <property type="entry name" value="S-adenosyl-L-methionine-dependent methyltransferases"/>
    <property type="match status" value="1"/>
</dbReference>
<comment type="similarity">
    <text evidence="1">Belongs to the N(4)/N(6)-methyltransferase family. N(4) subfamily.</text>
</comment>
<reference evidence="11" key="1">
    <citation type="submission" date="2017-09" db="EMBL/GenBank/DDBJ databases">
        <title>Depth-based differentiation of microbial function through sediment-hosted aquifers and enrichment of novel symbionts in the deep terrestrial subsurface.</title>
        <authorList>
            <person name="Probst A.J."/>
            <person name="Ladd B."/>
            <person name="Jarett J.K."/>
            <person name="Geller-Mcgrath D.E."/>
            <person name="Sieber C.M.K."/>
            <person name="Emerson J.B."/>
            <person name="Anantharaman K."/>
            <person name="Thomas B.C."/>
            <person name="Malmstrom R."/>
            <person name="Stieglmeier M."/>
            <person name="Klingl A."/>
            <person name="Woyke T."/>
            <person name="Ryan C.M."/>
            <person name="Banfield J.F."/>
        </authorList>
    </citation>
    <scope>NUCLEOTIDE SEQUENCE [LARGE SCALE GENOMIC DNA]</scope>
</reference>
<comment type="catalytic activity">
    <reaction evidence="7">
        <text>a 2'-deoxycytidine in DNA + S-adenosyl-L-methionine = an N(4)-methyl-2'-deoxycytidine in DNA + S-adenosyl-L-homocysteine + H(+)</text>
        <dbReference type="Rhea" id="RHEA:16857"/>
        <dbReference type="Rhea" id="RHEA-COMP:11369"/>
        <dbReference type="Rhea" id="RHEA-COMP:13674"/>
        <dbReference type="ChEBI" id="CHEBI:15378"/>
        <dbReference type="ChEBI" id="CHEBI:57856"/>
        <dbReference type="ChEBI" id="CHEBI:59789"/>
        <dbReference type="ChEBI" id="CHEBI:85452"/>
        <dbReference type="ChEBI" id="CHEBI:137933"/>
        <dbReference type="EC" id="2.1.1.113"/>
    </reaction>
</comment>
<keyword evidence="3" id="KW-0808">Transferase</keyword>
<feature type="domain" description="DNA methylase N-4/N-6" evidence="9">
    <location>
        <begin position="73"/>
        <end position="234"/>
    </location>
</feature>
<dbReference type="InterPro" id="IPR001091">
    <property type="entry name" value="RM_Methyltransferase"/>
</dbReference>
<evidence type="ECO:0000256" key="1">
    <source>
        <dbReference type="ARBA" id="ARBA00010203"/>
    </source>
</evidence>
<dbReference type="InterPro" id="IPR017985">
    <property type="entry name" value="MeTrfase_CN4_CS"/>
</dbReference>
<dbReference type="PANTHER" id="PTHR13370">
    <property type="entry name" value="RNA METHYLASE-RELATED"/>
    <property type="match status" value="1"/>
</dbReference>
<dbReference type="Proteomes" id="UP000234145">
    <property type="component" value="Unassembled WGS sequence"/>
</dbReference>
<keyword evidence="4" id="KW-0949">S-adenosyl-L-methionine</keyword>
<proteinExistence type="inferred from homology"/>
<gene>
    <name evidence="10" type="ORF">COY51_03055</name>
</gene>
<dbReference type="InterPro" id="IPR029063">
    <property type="entry name" value="SAM-dependent_MTases_sf"/>
</dbReference>
<dbReference type="AlphaFoldDB" id="A0A2H9PCU6"/>
<dbReference type="GO" id="GO:0015667">
    <property type="term" value="F:site-specific DNA-methyltransferase (cytosine-N4-specific) activity"/>
    <property type="evidence" value="ECO:0007669"/>
    <property type="project" value="UniProtKB-EC"/>
</dbReference>
<name>A0A2H9PCU6_9BACT</name>
<dbReference type="InterPro" id="IPR002941">
    <property type="entry name" value="DNA_methylase_N4/N6"/>
</dbReference>
<dbReference type="GO" id="GO:0009307">
    <property type="term" value="P:DNA restriction-modification system"/>
    <property type="evidence" value="ECO:0007669"/>
    <property type="project" value="UniProtKB-KW"/>
</dbReference>
<evidence type="ECO:0000313" key="10">
    <source>
        <dbReference type="EMBL" id="PIZ16295.1"/>
    </source>
</evidence>
<dbReference type="PANTHER" id="PTHR13370:SF3">
    <property type="entry name" value="TRNA (GUANINE(10)-N2)-METHYLTRANSFERASE HOMOLOG"/>
    <property type="match status" value="1"/>
</dbReference>
<keyword evidence="5" id="KW-0680">Restriction system</keyword>
<organism evidence="10 11">
    <name type="scientific">Candidatus Desantisbacteria bacterium CG_4_10_14_0_8_um_filter_39_17</name>
    <dbReference type="NCBI Taxonomy" id="1974542"/>
    <lineage>
        <taxon>Bacteria</taxon>
        <taxon>Candidatus Desantisiibacteriota</taxon>
    </lineage>
</organism>
<protein>
    <recommendedName>
        <fullName evidence="8">Methyltransferase</fullName>
        <ecNumber evidence="8">2.1.1.-</ecNumber>
    </recommendedName>
</protein>
<dbReference type="GO" id="GO:0003677">
    <property type="term" value="F:DNA binding"/>
    <property type="evidence" value="ECO:0007669"/>
    <property type="project" value="UniProtKB-KW"/>
</dbReference>
<evidence type="ECO:0000256" key="3">
    <source>
        <dbReference type="ARBA" id="ARBA00022679"/>
    </source>
</evidence>
<dbReference type="GO" id="GO:0008170">
    <property type="term" value="F:N-methyltransferase activity"/>
    <property type="evidence" value="ECO:0007669"/>
    <property type="project" value="InterPro"/>
</dbReference>
<sequence>MYHSILTKEETNMKTQQMTEQLIEVPYLFDMEKLAMKEIKIRGDFIDLPVDTKPVVLLGDVMEALKKIPSESISCIVTSPPYWNLRDYYTNGQIGREKTPEEYIDKICEISKELLRILTKKGAYFLNIGDTYIDKGLQMIPQRIAAKMTKEVKIKNGKGLKIGWLLRNQIIWHKPNHMPSPAKARFTNTYEPIYFFTRDDWEKEVYFDIDKIRVPYKSNGDDNGKDLGLPEFLSEEDYKKMRGVIEEKKKRIDYNGKFKGNEVNVGASPGGRASITGINYVKKRKAELPQEVICDYLRKWREKVGISTKEIDEKLGYAHTAGHWFRKDAGGSLPLPEDWLKLKGILKFDDKYDKEMTEMHYVLQTIRRHPNGKNPGDIWEMNTAKLNDKHFAVFPEELPRKAILSCCLPDGIVLDPFAGSGTTGKVAKELGRKSILIEIQSQFLKIMRKRCGEIEIVRIE</sequence>
<dbReference type="Gene3D" id="3.40.50.150">
    <property type="entry name" value="Vaccinia Virus protein VP39"/>
    <property type="match status" value="2"/>
</dbReference>
<evidence type="ECO:0000256" key="2">
    <source>
        <dbReference type="ARBA" id="ARBA00022603"/>
    </source>
</evidence>
<evidence type="ECO:0000259" key="9">
    <source>
        <dbReference type="Pfam" id="PF01555"/>
    </source>
</evidence>
<keyword evidence="2" id="KW-0489">Methyltransferase</keyword>
<dbReference type="GO" id="GO:0005737">
    <property type="term" value="C:cytoplasm"/>
    <property type="evidence" value="ECO:0007669"/>
    <property type="project" value="TreeGrafter"/>
</dbReference>
<comment type="caution">
    <text evidence="10">The sequence shown here is derived from an EMBL/GenBank/DDBJ whole genome shotgun (WGS) entry which is preliminary data.</text>
</comment>
<dbReference type="EMBL" id="PFMS01000052">
    <property type="protein sequence ID" value="PIZ16295.1"/>
    <property type="molecule type" value="Genomic_DNA"/>
</dbReference>
<feature type="domain" description="DNA methylase N-4/N-6" evidence="9">
    <location>
        <begin position="314"/>
        <end position="447"/>
    </location>
</feature>
<evidence type="ECO:0000256" key="4">
    <source>
        <dbReference type="ARBA" id="ARBA00022691"/>
    </source>
</evidence>
<evidence type="ECO:0000313" key="11">
    <source>
        <dbReference type="Proteomes" id="UP000234145"/>
    </source>
</evidence>
<accession>A0A2H9PCU6</accession>
<dbReference type="Pfam" id="PF01555">
    <property type="entry name" value="N6_N4_Mtase"/>
    <property type="match status" value="2"/>
</dbReference>
<evidence type="ECO:0000256" key="6">
    <source>
        <dbReference type="ARBA" id="ARBA00023125"/>
    </source>
</evidence>
<evidence type="ECO:0000256" key="8">
    <source>
        <dbReference type="RuleBase" id="RU362026"/>
    </source>
</evidence>
<dbReference type="EC" id="2.1.1.-" evidence="8"/>
<dbReference type="PRINTS" id="PR00508">
    <property type="entry name" value="S21N4MTFRASE"/>
</dbReference>
<evidence type="ECO:0000256" key="5">
    <source>
        <dbReference type="ARBA" id="ARBA00022747"/>
    </source>
</evidence>
<dbReference type="GO" id="GO:0032259">
    <property type="term" value="P:methylation"/>
    <property type="evidence" value="ECO:0007669"/>
    <property type="project" value="UniProtKB-KW"/>
</dbReference>
<keyword evidence="6" id="KW-0238">DNA-binding</keyword>
<dbReference type="PROSITE" id="PS00093">
    <property type="entry name" value="N4_MTASE"/>
    <property type="match status" value="1"/>
</dbReference>
<evidence type="ECO:0000256" key="7">
    <source>
        <dbReference type="ARBA" id="ARBA00049120"/>
    </source>
</evidence>